<comment type="caution">
    <text evidence="2">The sequence shown here is derived from an EMBL/GenBank/DDBJ whole genome shotgun (WGS) entry which is preliminary data.</text>
</comment>
<dbReference type="CDD" id="cd02440">
    <property type="entry name" value="AdoMet_MTases"/>
    <property type="match status" value="1"/>
</dbReference>
<dbReference type="OrthoDB" id="5974463at2"/>
<keyword evidence="3" id="KW-1185">Reference proteome</keyword>
<sequence length="315" mass="35358">MQHWNSYWSNTKTLNSFAEGQQQHGYSGDIAQFWQAILQPVAENSTIVDIATGNGGLAVLAQQHNASFNIIATDAADINPLTLFSPSDDCYPALQQIQFMANVPTEQLTLASNSVDLVISQFGFEYAPLAAALAQIHRVLGKKGKFIALVHSQHSFITQDCQDGATVLQQLLQTDGLLSQLMQFANLCQALATETQLSTAQQQQFSEHNTALLQFFRQTQQQFTVQNQQEWFNLIAKDLVPLIMNWQSLTSATVDKTKQNLQHFLQRIQDQIASAWTNQRAEEVKALCQTTWQQVSVEQMQIEEGVLCWIVQLQK</sequence>
<dbReference type="Pfam" id="PF08241">
    <property type="entry name" value="Methyltransf_11"/>
    <property type="match status" value="1"/>
</dbReference>
<evidence type="ECO:0000259" key="1">
    <source>
        <dbReference type="Pfam" id="PF08241"/>
    </source>
</evidence>
<dbReference type="RefSeq" id="WP_070050100.1">
    <property type="nucleotide sequence ID" value="NZ_CBCSDO010000002.1"/>
</dbReference>
<feature type="domain" description="Methyltransferase type 11" evidence="1">
    <location>
        <begin position="49"/>
        <end position="147"/>
    </location>
</feature>
<dbReference type="Gene3D" id="3.40.50.150">
    <property type="entry name" value="Vaccinia Virus protein VP39"/>
    <property type="match status" value="1"/>
</dbReference>
<name>A0A1E7Q8T4_9GAMM</name>
<dbReference type="InterPro" id="IPR013216">
    <property type="entry name" value="Methyltransf_11"/>
</dbReference>
<proteinExistence type="predicted"/>
<dbReference type="SUPFAM" id="SSF53335">
    <property type="entry name" value="S-adenosyl-L-methionine-dependent methyltransferases"/>
    <property type="match status" value="1"/>
</dbReference>
<protein>
    <recommendedName>
        <fullName evidence="1">Methyltransferase type 11 domain-containing protein</fullName>
    </recommendedName>
</protein>
<gene>
    <name evidence="2" type="ORF">BI198_13970</name>
</gene>
<dbReference type="AlphaFoldDB" id="A0A1E7Q8T4"/>
<dbReference type="STRING" id="1628148.BI198_13970"/>
<evidence type="ECO:0000313" key="2">
    <source>
        <dbReference type="EMBL" id="OEY70546.1"/>
    </source>
</evidence>
<dbReference type="InterPro" id="IPR029063">
    <property type="entry name" value="SAM-dependent_MTases_sf"/>
</dbReference>
<dbReference type="Proteomes" id="UP000242258">
    <property type="component" value="Unassembled WGS sequence"/>
</dbReference>
<accession>A0A1E7Q8T4</accession>
<evidence type="ECO:0000313" key="3">
    <source>
        <dbReference type="Proteomes" id="UP000242258"/>
    </source>
</evidence>
<reference evidence="3" key="1">
    <citation type="submission" date="2016-09" db="EMBL/GenBank/DDBJ databases">
        <authorList>
            <person name="Wan X."/>
            <person name="Hou S."/>
        </authorList>
    </citation>
    <scope>NUCLEOTIDE SEQUENCE [LARGE SCALE GENOMIC DNA]</scope>
    <source>
        <strain evidence="3">KH87</strain>
    </source>
</reference>
<organism evidence="2 3">
    <name type="scientific">Rheinheimera salexigens</name>
    <dbReference type="NCBI Taxonomy" id="1628148"/>
    <lineage>
        <taxon>Bacteria</taxon>
        <taxon>Pseudomonadati</taxon>
        <taxon>Pseudomonadota</taxon>
        <taxon>Gammaproteobacteria</taxon>
        <taxon>Chromatiales</taxon>
        <taxon>Chromatiaceae</taxon>
        <taxon>Rheinheimera</taxon>
    </lineage>
</organism>
<dbReference type="GO" id="GO:0008757">
    <property type="term" value="F:S-adenosylmethionine-dependent methyltransferase activity"/>
    <property type="evidence" value="ECO:0007669"/>
    <property type="project" value="InterPro"/>
</dbReference>
<dbReference type="EMBL" id="MKEK01000001">
    <property type="protein sequence ID" value="OEY70546.1"/>
    <property type="molecule type" value="Genomic_DNA"/>
</dbReference>